<name>A0AAW9S2Q0_9BACT</name>
<keyword evidence="2" id="KW-1185">Reference proteome</keyword>
<evidence type="ECO:0008006" key="3">
    <source>
        <dbReference type="Google" id="ProtNLM"/>
    </source>
</evidence>
<evidence type="ECO:0000313" key="1">
    <source>
        <dbReference type="EMBL" id="MEN7547867.1"/>
    </source>
</evidence>
<dbReference type="AlphaFoldDB" id="A0AAW9S2Q0"/>
<organism evidence="1 2">
    <name type="scientific">Rapidithrix thailandica</name>
    <dbReference type="NCBI Taxonomy" id="413964"/>
    <lineage>
        <taxon>Bacteria</taxon>
        <taxon>Pseudomonadati</taxon>
        <taxon>Bacteroidota</taxon>
        <taxon>Cytophagia</taxon>
        <taxon>Cytophagales</taxon>
        <taxon>Flammeovirgaceae</taxon>
        <taxon>Rapidithrix</taxon>
    </lineage>
</organism>
<evidence type="ECO:0000313" key="2">
    <source>
        <dbReference type="Proteomes" id="UP001403385"/>
    </source>
</evidence>
<comment type="caution">
    <text evidence="1">The sequence shown here is derived from an EMBL/GenBank/DDBJ whole genome shotgun (WGS) entry which is preliminary data.</text>
</comment>
<sequence length="170" mass="19804">MKSIKILIVGTVVLFSTCTQSKINQKALLANWDKQTEEAVESCDLLGLRKNALMGLQLIKEVHLREQIIQILSRQKAFGKAKYIYACETYDKRSPDPDYTAIIKLDSEDNIYVFEYDKRGEFFEHRILTKDSENYKNSLVLLDPWLWLSPFPCELGHDLIDFYTKIEMSN</sequence>
<reference evidence="1 2" key="1">
    <citation type="submission" date="2024-04" db="EMBL/GenBank/DDBJ databases">
        <title>Novel genus in family Flammeovirgaceae.</title>
        <authorList>
            <person name="Nguyen T.H."/>
            <person name="Vuong T.Q."/>
            <person name="Le H."/>
            <person name="Kim S.-G."/>
        </authorList>
    </citation>
    <scope>NUCLEOTIDE SEQUENCE [LARGE SCALE GENOMIC DNA]</scope>
    <source>
        <strain evidence="1 2">JCM 23209</strain>
    </source>
</reference>
<proteinExistence type="predicted"/>
<gene>
    <name evidence="1" type="ORF">AAG747_08100</name>
</gene>
<dbReference type="Proteomes" id="UP001403385">
    <property type="component" value="Unassembled WGS sequence"/>
</dbReference>
<dbReference type="RefSeq" id="WP_346820648.1">
    <property type="nucleotide sequence ID" value="NZ_JBDKWZ010000004.1"/>
</dbReference>
<accession>A0AAW9S2Q0</accession>
<protein>
    <recommendedName>
        <fullName evidence="3">Lipoprotein</fullName>
    </recommendedName>
</protein>
<dbReference type="EMBL" id="JBDKWZ010000004">
    <property type="protein sequence ID" value="MEN7547867.1"/>
    <property type="molecule type" value="Genomic_DNA"/>
</dbReference>